<dbReference type="Proteomes" id="UP001161017">
    <property type="component" value="Unassembled WGS sequence"/>
</dbReference>
<evidence type="ECO:0000313" key="3">
    <source>
        <dbReference type="Proteomes" id="UP001161017"/>
    </source>
</evidence>
<dbReference type="EMBL" id="JAPUFD010000012">
    <property type="protein sequence ID" value="MDI1490495.1"/>
    <property type="molecule type" value="Genomic_DNA"/>
</dbReference>
<keyword evidence="3" id="KW-1185">Reference proteome</keyword>
<protein>
    <recommendedName>
        <fullName evidence="4">Ecp2 effector protein domain-containing protein</fullName>
    </recommendedName>
</protein>
<feature type="chain" id="PRO_5041365747" description="Ecp2 effector protein domain-containing protein" evidence="1">
    <location>
        <begin position="29"/>
        <end position="258"/>
    </location>
</feature>
<reference evidence="2" key="1">
    <citation type="journal article" date="2023" name="Genome Biol. Evol.">
        <title>First Whole Genome Sequence and Flow Cytometry Genome Size Data for the Lichen-Forming Fungus Ramalina farinacea (Ascomycota).</title>
        <authorList>
            <person name="Llewellyn T."/>
            <person name="Mian S."/>
            <person name="Hill R."/>
            <person name="Leitch I.J."/>
            <person name="Gaya E."/>
        </authorList>
    </citation>
    <scope>NUCLEOTIDE SEQUENCE</scope>
    <source>
        <strain evidence="2">LIQ254RAFAR</strain>
    </source>
</reference>
<keyword evidence="1" id="KW-0732">Signal</keyword>
<organism evidence="2 3">
    <name type="scientific">Ramalina farinacea</name>
    <dbReference type="NCBI Taxonomy" id="258253"/>
    <lineage>
        <taxon>Eukaryota</taxon>
        <taxon>Fungi</taxon>
        <taxon>Dikarya</taxon>
        <taxon>Ascomycota</taxon>
        <taxon>Pezizomycotina</taxon>
        <taxon>Lecanoromycetes</taxon>
        <taxon>OSLEUM clade</taxon>
        <taxon>Lecanoromycetidae</taxon>
        <taxon>Lecanorales</taxon>
        <taxon>Lecanorineae</taxon>
        <taxon>Ramalinaceae</taxon>
        <taxon>Ramalina</taxon>
    </lineage>
</organism>
<feature type="signal peptide" evidence="1">
    <location>
        <begin position="1"/>
        <end position="28"/>
    </location>
</feature>
<evidence type="ECO:0000313" key="2">
    <source>
        <dbReference type="EMBL" id="MDI1490495.1"/>
    </source>
</evidence>
<dbReference type="AlphaFoldDB" id="A0AA43QQ16"/>
<gene>
    <name evidence="2" type="ORF">OHK93_001699</name>
</gene>
<evidence type="ECO:0008006" key="4">
    <source>
        <dbReference type="Google" id="ProtNLM"/>
    </source>
</evidence>
<evidence type="ECO:0000256" key="1">
    <source>
        <dbReference type="SAM" id="SignalP"/>
    </source>
</evidence>
<comment type="caution">
    <text evidence="2">The sequence shown here is derived from an EMBL/GenBank/DDBJ whole genome shotgun (WGS) entry which is preliminary data.</text>
</comment>
<accession>A0AA43QQ16</accession>
<name>A0AA43QQ16_9LECA</name>
<sequence>MSSRRVNHWFNVLLRNLLYFATVPSIVASPIDTGLADGLAHNLTLPSDSSTSINPTPNLTTPHFPNIHCLPSSNYPSFITPSFRPGDCVKAIRDFNDRTAFPPGTETFEFFSQGAVPQFLEPKQRSPQKWWQGTCVLAVVLLSDFAEGDLPGGTWKDRKNDLENYGMMVGQAMDVDRACLDLREVPPSGVDGVDLARRGQGNVNFVQDVGFAVVGHFEAMGVFLWDTNSFVNSRIRTVEELAAANQTSGFVDELPQTS</sequence>
<proteinExistence type="predicted"/>